<organism evidence="1 2">
    <name type="scientific">Boletus edulis BED1</name>
    <dbReference type="NCBI Taxonomy" id="1328754"/>
    <lineage>
        <taxon>Eukaryota</taxon>
        <taxon>Fungi</taxon>
        <taxon>Dikarya</taxon>
        <taxon>Basidiomycota</taxon>
        <taxon>Agaricomycotina</taxon>
        <taxon>Agaricomycetes</taxon>
        <taxon>Agaricomycetidae</taxon>
        <taxon>Boletales</taxon>
        <taxon>Boletineae</taxon>
        <taxon>Boletaceae</taxon>
        <taxon>Boletoideae</taxon>
        <taxon>Boletus</taxon>
    </lineage>
</organism>
<comment type="caution">
    <text evidence="1">The sequence shown here is derived from an EMBL/GenBank/DDBJ whole genome shotgun (WGS) entry which is preliminary data.</text>
</comment>
<evidence type="ECO:0000313" key="2">
    <source>
        <dbReference type="Proteomes" id="UP001194468"/>
    </source>
</evidence>
<evidence type="ECO:0000313" key="1">
    <source>
        <dbReference type="EMBL" id="KAF8443847.1"/>
    </source>
</evidence>
<reference evidence="1" key="2">
    <citation type="journal article" date="2020" name="Nat. Commun.">
        <title>Large-scale genome sequencing of mycorrhizal fungi provides insights into the early evolution of symbiotic traits.</title>
        <authorList>
            <person name="Miyauchi S."/>
            <person name="Kiss E."/>
            <person name="Kuo A."/>
            <person name="Drula E."/>
            <person name="Kohler A."/>
            <person name="Sanchez-Garcia M."/>
            <person name="Morin E."/>
            <person name="Andreopoulos B."/>
            <person name="Barry K.W."/>
            <person name="Bonito G."/>
            <person name="Buee M."/>
            <person name="Carver A."/>
            <person name="Chen C."/>
            <person name="Cichocki N."/>
            <person name="Clum A."/>
            <person name="Culley D."/>
            <person name="Crous P.W."/>
            <person name="Fauchery L."/>
            <person name="Girlanda M."/>
            <person name="Hayes R.D."/>
            <person name="Keri Z."/>
            <person name="LaButti K."/>
            <person name="Lipzen A."/>
            <person name="Lombard V."/>
            <person name="Magnuson J."/>
            <person name="Maillard F."/>
            <person name="Murat C."/>
            <person name="Nolan M."/>
            <person name="Ohm R.A."/>
            <person name="Pangilinan J."/>
            <person name="Pereira M.F."/>
            <person name="Perotto S."/>
            <person name="Peter M."/>
            <person name="Pfister S."/>
            <person name="Riley R."/>
            <person name="Sitrit Y."/>
            <person name="Stielow J.B."/>
            <person name="Szollosi G."/>
            <person name="Zifcakova L."/>
            <person name="Stursova M."/>
            <person name="Spatafora J.W."/>
            <person name="Tedersoo L."/>
            <person name="Vaario L.M."/>
            <person name="Yamada A."/>
            <person name="Yan M."/>
            <person name="Wang P."/>
            <person name="Xu J."/>
            <person name="Bruns T."/>
            <person name="Baldrian P."/>
            <person name="Vilgalys R."/>
            <person name="Dunand C."/>
            <person name="Henrissat B."/>
            <person name="Grigoriev I.V."/>
            <person name="Hibbett D."/>
            <person name="Nagy L.G."/>
            <person name="Martin F.M."/>
        </authorList>
    </citation>
    <scope>NUCLEOTIDE SEQUENCE</scope>
    <source>
        <strain evidence="1">BED1</strain>
    </source>
</reference>
<sequence>MDDVLAFLGLFDLNENTVAEDALLSIFATRVDIFDQLELKDAFWDTLNPVYMEHCTRADALDLRCL</sequence>
<dbReference type="EMBL" id="WHUW01000007">
    <property type="protein sequence ID" value="KAF8443847.1"/>
    <property type="molecule type" value="Genomic_DNA"/>
</dbReference>
<name>A0AAD4BZ80_BOLED</name>
<gene>
    <name evidence="1" type="ORF">L210DRAFT_3097546</name>
</gene>
<proteinExistence type="predicted"/>
<dbReference type="AlphaFoldDB" id="A0AAD4BZ80"/>
<accession>A0AAD4BZ80</accession>
<dbReference type="Proteomes" id="UP001194468">
    <property type="component" value="Unassembled WGS sequence"/>
</dbReference>
<keyword evidence="2" id="KW-1185">Reference proteome</keyword>
<reference evidence="1" key="1">
    <citation type="submission" date="2019-10" db="EMBL/GenBank/DDBJ databases">
        <authorList>
            <consortium name="DOE Joint Genome Institute"/>
            <person name="Kuo A."/>
            <person name="Miyauchi S."/>
            <person name="Kiss E."/>
            <person name="Drula E."/>
            <person name="Kohler A."/>
            <person name="Sanchez-Garcia M."/>
            <person name="Andreopoulos B."/>
            <person name="Barry K.W."/>
            <person name="Bonito G."/>
            <person name="Buee M."/>
            <person name="Carver A."/>
            <person name="Chen C."/>
            <person name="Cichocki N."/>
            <person name="Clum A."/>
            <person name="Culley D."/>
            <person name="Crous P.W."/>
            <person name="Fauchery L."/>
            <person name="Girlanda M."/>
            <person name="Hayes R."/>
            <person name="Keri Z."/>
            <person name="LaButti K."/>
            <person name="Lipzen A."/>
            <person name="Lombard V."/>
            <person name="Magnuson J."/>
            <person name="Maillard F."/>
            <person name="Morin E."/>
            <person name="Murat C."/>
            <person name="Nolan M."/>
            <person name="Ohm R."/>
            <person name="Pangilinan J."/>
            <person name="Pereira M."/>
            <person name="Perotto S."/>
            <person name="Peter M."/>
            <person name="Riley R."/>
            <person name="Sitrit Y."/>
            <person name="Stielow B."/>
            <person name="Szollosi G."/>
            <person name="Zifcakova L."/>
            <person name="Stursova M."/>
            <person name="Spatafora J.W."/>
            <person name="Tedersoo L."/>
            <person name="Vaario L.-M."/>
            <person name="Yamada A."/>
            <person name="Yan M."/>
            <person name="Wang P."/>
            <person name="Xu J."/>
            <person name="Bruns T."/>
            <person name="Baldrian P."/>
            <person name="Vilgalys R."/>
            <person name="Henrissat B."/>
            <person name="Grigoriev I.V."/>
            <person name="Hibbett D."/>
            <person name="Nagy L.G."/>
            <person name="Martin F.M."/>
        </authorList>
    </citation>
    <scope>NUCLEOTIDE SEQUENCE</scope>
    <source>
        <strain evidence="1">BED1</strain>
    </source>
</reference>
<protein>
    <submittedName>
        <fullName evidence="1">Uncharacterized protein</fullName>
    </submittedName>
</protein>